<feature type="compositionally biased region" description="Low complexity" evidence="1">
    <location>
        <begin position="206"/>
        <end position="222"/>
    </location>
</feature>
<organism evidence="2">
    <name type="scientific">Dichomitus squalens</name>
    <dbReference type="NCBI Taxonomy" id="114155"/>
    <lineage>
        <taxon>Eukaryota</taxon>
        <taxon>Fungi</taxon>
        <taxon>Dikarya</taxon>
        <taxon>Basidiomycota</taxon>
        <taxon>Agaricomycotina</taxon>
        <taxon>Agaricomycetes</taxon>
        <taxon>Polyporales</taxon>
        <taxon>Polyporaceae</taxon>
        <taxon>Dichomitus</taxon>
    </lineage>
</organism>
<name>A0A4Q9MYR2_9APHY</name>
<protein>
    <submittedName>
        <fullName evidence="2">Uncharacterized protein</fullName>
    </submittedName>
</protein>
<feature type="compositionally biased region" description="Polar residues" evidence="1">
    <location>
        <begin position="137"/>
        <end position="153"/>
    </location>
</feature>
<reference evidence="2" key="1">
    <citation type="submission" date="2019-01" db="EMBL/GenBank/DDBJ databases">
        <title>Draft genome sequences of three monokaryotic isolates of the white-rot basidiomycete fungus Dichomitus squalens.</title>
        <authorList>
            <consortium name="DOE Joint Genome Institute"/>
            <person name="Lopez S.C."/>
            <person name="Andreopoulos B."/>
            <person name="Pangilinan J."/>
            <person name="Lipzen A."/>
            <person name="Riley R."/>
            <person name="Ahrendt S."/>
            <person name="Ng V."/>
            <person name="Barry K."/>
            <person name="Daum C."/>
            <person name="Grigoriev I.V."/>
            <person name="Hilden K.S."/>
            <person name="Makela M.R."/>
            <person name="de Vries R.P."/>
        </authorList>
    </citation>
    <scope>NUCLEOTIDE SEQUENCE [LARGE SCALE GENOMIC DNA]</scope>
    <source>
        <strain evidence="2">OM18370.1</strain>
    </source>
</reference>
<dbReference type="EMBL" id="ML143398">
    <property type="protein sequence ID" value="TBU31721.1"/>
    <property type="molecule type" value="Genomic_DNA"/>
</dbReference>
<proteinExistence type="predicted"/>
<evidence type="ECO:0000313" key="2">
    <source>
        <dbReference type="EMBL" id="TBU31721.1"/>
    </source>
</evidence>
<feature type="compositionally biased region" description="Low complexity" evidence="1">
    <location>
        <begin position="23"/>
        <end position="37"/>
    </location>
</feature>
<sequence length="446" mass="47026">MSRIPRPFPLVTPNELISSSTLSRIPSGSPSMSSVTSATGLLRQPQIRPYSPPTGRPPSRSPSVHSQASATARTMPKRLFVANADAAPVPEDTFIRAHREQQVRRGGSYGAMGSPAHPRPTDLISFSPAPSVHSRHGSLSTPRRIATSPSSAGTFGRRPSAAASVTPRQMEEGNARAPRGPLLLGANPFMDSPSRNASPESFHSGFSMSSAPTHSSSGSSYTPFSRTYGSYLSPYASYSSNGSLVGVPSQLQPGAEPYPAFTNPFMPPMRDSKASNVSYPGTPLGTPAALTPSNASVHSLVPSVHLLDTHPSTQPQYNPQFGIVPANSLSAPPTAHIRAPSDDLLWRPYSAGARMSRSPNDPLYEDVKLPNPYGGEIRRFGSVPHVRSGSYSDGYGAAGYGSFSVRGAPYVGQGQGIPIRGEGIARGAVVAQVPSWREMVMRAASG</sequence>
<dbReference type="OrthoDB" id="2666783at2759"/>
<evidence type="ECO:0000256" key="1">
    <source>
        <dbReference type="SAM" id="MobiDB-lite"/>
    </source>
</evidence>
<accession>A0A4Q9MYR2</accession>
<gene>
    <name evidence="2" type="ORF">BD311DRAFT_103254</name>
</gene>
<feature type="region of interest" description="Disordered" evidence="1">
    <location>
        <begin position="129"/>
        <end position="222"/>
    </location>
</feature>
<feature type="compositionally biased region" description="Pro residues" evidence="1">
    <location>
        <begin position="50"/>
        <end position="60"/>
    </location>
</feature>
<dbReference type="AlphaFoldDB" id="A0A4Q9MYR2"/>
<dbReference type="Proteomes" id="UP000292957">
    <property type="component" value="Unassembled WGS sequence"/>
</dbReference>
<feature type="region of interest" description="Disordered" evidence="1">
    <location>
        <begin position="1"/>
        <end position="75"/>
    </location>
</feature>
<feature type="compositionally biased region" description="Pro residues" evidence="1">
    <location>
        <begin position="1"/>
        <end position="10"/>
    </location>
</feature>